<organism evidence="1 2">
    <name type="scientific">Phaseolus angularis</name>
    <name type="common">Azuki bean</name>
    <name type="synonym">Vigna angularis</name>
    <dbReference type="NCBI Taxonomy" id="3914"/>
    <lineage>
        <taxon>Eukaryota</taxon>
        <taxon>Viridiplantae</taxon>
        <taxon>Streptophyta</taxon>
        <taxon>Embryophyta</taxon>
        <taxon>Tracheophyta</taxon>
        <taxon>Spermatophyta</taxon>
        <taxon>Magnoliopsida</taxon>
        <taxon>eudicotyledons</taxon>
        <taxon>Gunneridae</taxon>
        <taxon>Pentapetalae</taxon>
        <taxon>rosids</taxon>
        <taxon>fabids</taxon>
        <taxon>Fabales</taxon>
        <taxon>Fabaceae</taxon>
        <taxon>Papilionoideae</taxon>
        <taxon>50 kb inversion clade</taxon>
        <taxon>NPAAA clade</taxon>
        <taxon>indigoferoid/millettioid clade</taxon>
        <taxon>Phaseoleae</taxon>
        <taxon>Vigna</taxon>
    </lineage>
</organism>
<evidence type="ECO:0000313" key="1">
    <source>
        <dbReference type="EMBL" id="KOM26745.1"/>
    </source>
</evidence>
<gene>
    <name evidence="1" type="ORF">LR48_Vigan312s000600</name>
</gene>
<sequence length="126" mass="14750">MEKMKMVEMRNRGDDGETEAVLWRWVGLRDLGIAFDGGTAWRWRFQKRGRRWSRRGNEELAKKKGCAMVERFTKWWPRDDVLVRRRLTARLCGGLLMRRRERRRLTVAVEVAATANGFTVATHGGS</sequence>
<dbReference type="Proteomes" id="UP000053144">
    <property type="component" value="Unassembled WGS sequence"/>
</dbReference>
<protein>
    <submittedName>
        <fullName evidence="1">Uncharacterized protein</fullName>
    </submittedName>
</protein>
<accession>A0A0L9T812</accession>
<dbReference type="Gramene" id="KOM26745">
    <property type="protein sequence ID" value="KOM26745"/>
    <property type="gene ID" value="LR48_Vigan312s000600"/>
</dbReference>
<name>A0A0L9T812_PHAAN</name>
<proteinExistence type="predicted"/>
<dbReference type="AlphaFoldDB" id="A0A0L9T812"/>
<dbReference type="EMBL" id="KQ258339">
    <property type="protein sequence ID" value="KOM26745.1"/>
    <property type="molecule type" value="Genomic_DNA"/>
</dbReference>
<evidence type="ECO:0000313" key="2">
    <source>
        <dbReference type="Proteomes" id="UP000053144"/>
    </source>
</evidence>
<reference evidence="2" key="1">
    <citation type="journal article" date="2015" name="Proc. Natl. Acad. Sci. U.S.A.">
        <title>Genome sequencing of adzuki bean (Vigna angularis) provides insight into high starch and low fat accumulation and domestication.</title>
        <authorList>
            <person name="Yang K."/>
            <person name="Tian Z."/>
            <person name="Chen C."/>
            <person name="Luo L."/>
            <person name="Zhao B."/>
            <person name="Wang Z."/>
            <person name="Yu L."/>
            <person name="Li Y."/>
            <person name="Sun Y."/>
            <person name="Li W."/>
            <person name="Chen Y."/>
            <person name="Li Y."/>
            <person name="Zhang Y."/>
            <person name="Ai D."/>
            <person name="Zhao J."/>
            <person name="Shang C."/>
            <person name="Ma Y."/>
            <person name="Wu B."/>
            <person name="Wang M."/>
            <person name="Gao L."/>
            <person name="Sun D."/>
            <person name="Zhang P."/>
            <person name="Guo F."/>
            <person name="Wang W."/>
            <person name="Li Y."/>
            <person name="Wang J."/>
            <person name="Varshney R.K."/>
            <person name="Wang J."/>
            <person name="Ling H.Q."/>
            <person name="Wan P."/>
        </authorList>
    </citation>
    <scope>NUCLEOTIDE SEQUENCE</scope>
    <source>
        <strain evidence="2">cv. Jingnong 6</strain>
    </source>
</reference>